<reference evidence="5 8" key="2">
    <citation type="submission" date="2016-10" db="EMBL/GenBank/DDBJ databases">
        <authorList>
            <person name="de Groot N.N."/>
        </authorList>
    </citation>
    <scope>NUCLEOTIDE SEQUENCE [LARGE SCALE GENOMIC DNA]</scope>
    <source>
        <strain evidence="8">BP1-145</strain>
        <strain evidence="5">BP1-148</strain>
    </source>
</reference>
<dbReference type="GO" id="GO:0005829">
    <property type="term" value="C:cytosol"/>
    <property type="evidence" value="ECO:0007669"/>
    <property type="project" value="TreeGrafter"/>
</dbReference>
<reference evidence="6 7" key="1">
    <citation type="submission" date="2016-10" db="EMBL/GenBank/DDBJ databases">
        <authorList>
            <person name="Varghese N."/>
            <person name="Submissions S."/>
        </authorList>
    </citation>
    <scope>NUCLEOTIDE SEQUENCE</scope>
    <source>
        <strain evidence="6">BP1-145</strain>
        <strain evidence="7">BP1-148</strain>
    </source>
</reference>
<dbReference type="InterPro" id="IPR050397">
    <property type="entry name" value="Env_Response_Regulators"/>
</dbReference>
<dbReference type="GO" id="GO:0003700">
    <property type="term" value="F:DNA-binding transcription factor activity"/>
    <property type="evidence" value="ECO:0007669"/>
    <property type="project" value="TreeGrafter"/>
</dbReference>
<accession>A0A1H0FD04</accession>
<dbReference type="InterPro" id="IPR012318">
    <property type="entry name" value="HTH_CRP"/>
</dbReference>
<keyword evidence="5" id="KW-0808">Transferase</keyword>
<evidence type="ECO:0000259" key="4">
    <source>
        <dbReference type="PROSITE" id="PS50042"/>
    </source>
</evidence>
<dbReference type="SMART" id="SM00100">
    <property type="entry name" value="cNMP"/>
    <property type="match status" value="1"/>
</dbReference>
<dbReference type="Proteomes" id="UP000198779">
    <property type="component" value="Unassembled WGS sequence"/>
</dbReference>
<dbReference type="InterPro" id="IPR014710">
    <property type="entry name" value="RmlC-like_jellyroll"/>
</dbReference>
<dbReference type="OrthoDB" id="9798601at2"/>
<organism evidence="6 8">
    <name type="scientific">Prevotella communis</name>
    <dbReference type="NCBI Taxonomy" id="2913614"/>
    <lineage>
        <taxon>Bacteria</taxon>
        <taxon>Pseudomonadati</taxon>
        <taxon>Bacteroidota</taxon>
        <taxon>Bacteroidia</taxon>
        <taxon>Bacteroidales</taxon>
        <taxon>Prevotellaceae</taxon>
        <taxon>Prevotella</taxon>
    </lineage>
</organism>
<gene>
    <name evidence="6" type="ORF">SAMN04487900_105108</name>
    <name evidence="5" type="ORF">SAMN04487901_101303</name>
</gene>
<feature type="domain" description="Cyclic nucleotide-binding" evidence="4">
    <location>
        <begin position="15"/>
        <end position="121"/>
    </location>
</feature>
<dbReference type="RefSeq" id="WP_091814046.1">
    <property type="nucleotide sequence ID" value="NZ_CP091791.1"/>
</dbReference>
<dbReference type="STRING" id="645274.SAMN04487901_101303"/>
<keyword evidence="2" id="KW-0238">DNA-binding</keyword>
<keyword evidence="1" id="KW-0805">Transcription regulation</keyword>
<dbReference type="InterPro" id="IPR036390">
    <property type="entry name" value="WH_DNA-bd_sf"/>
</dbReference>
<name>A0A1H0FD04_9BACT</name>
<dbReference type="GO" id="GO:0016301">
    <property type="term" value="F:kinase activity"/>
    <property type="evidence" value="ECO:0007669"/>
    <property type="project" value="UniProtKB-KW"/>
</dbReference>
<dbReference type="SUPFAM" id="SSF46785">
    <property type="entry name" value="Winged helix' DNA-binding domain"/>
    <property type="match status" value="1"/>
</dbReference>
<dbReference type="EMBL" id="FNCQ01000001">
    <property type="protein sequence ID" value="SDG21865.1"/>
    <property type="molecule type" value="Genomic_DNA"/>
</dbReference>
<dbReference type="PROSITE" id="PS50042">
    <property type="entry name" value="CNMP_BINDING_3"/>
    <property type="match status" value="1"/>
</dbReference>
<evidence type="ECO:0000256" key="2">
    <source>
        <dbReference type="ARBA" id="ARBA00023125"/>
    </source>
</evidence>
<evidence type="ECO:0000313" key="6">
    <source>
        <dbReference type="EMBL" id="SDN92515.1"/>
    </source>
</evidence>
<dbReference type="AlphaFoldDB" id="A0A1H0FD04"/>
<dbReference type="PANTHER" id="PTHR24567:SF58">
    <property type="entry name" value="CYCLIC AMP-BINDING REGULATORY PROTEIN"/>
    <property type="match status" value="1"/>
</dbReference>
<keyword evidence="3" id="KW-0804">Transcription</keyword>
<dbReference type="InterPro" id="IPR000595">
    <property type="entry name" value="cNMP-bd_dom"/>
</dbReference>
<dbReference type="Pfam" id="PF13545">
    <property type="entry name" value="HTH_Crp_2"/>
    <property type="match status" value="1"/>
</dbReference>
<evidence type="ECO:0000313" key="8">
    <source>
        <dbReference type="Proteomes" id="UP000199134"/>
    </source>
</evidence>
<dbReference type="SUPFAM" id="SSF51206">
    <property type="entry name" value="cAMP-binding domain-like"/>
    <property type="match status" value="1"/>
</dbReference>
<sequence length="223" mass="25713">MSDFRLYDSLLRFPLFQGLSRAELLQLAGQTKFGFLKLEAGQTVVREGDACQQLFFLISGNLSVTTVNDDRRYSVIEQLAAPWLLQPESIFGAHPQYQSSVTTLTESHFITLTKDEVLRLLDDFLIIRLNLLNLLATQSQRRGRWPWRKAPADLRQRIIRFFLDHSVYPAGPKTFRILMNQLAQEVNDSRLDVSQVLNAMQDESLLRLRRGIIEIPSLEHLLM</sequence>
<evidence type="ECO:0000256" key="3">
    <source>
        <dbReference type="ARBA" id="ARBA00023163"/>
    </source>
</evidence>
<dbReference type="PROSITE" id="PS00888">
    <property type="entry name" value="CNMP_BINDING_1"/>
    <property type="match status" value="1"/>
</dbReference>
<dbReference type="Gene3D" id="2.60.120.10">
    <property type="entry name" value="Jelly Rolls"/>
    <property type="match status" value="1"/>
</dbReference>
<dbReference type="InterPro" id="IPR018490">
    <property type="entry name" value="cNMP-bd_dom_sf"/>
</dbReference>
<evidence type="ECO:0000313" key="5">
    <source>
        <dbReference type="EMBL" id="SDG21865.1"/>
    </source>
</evidence>
<keyword evidence="7" id="KW-1185">Reference proteome</keyword>
<accession>A0A1G7SFM1</accession>
<dbReference type="CDD" id="cd00038">
    <property type="entry name" value="CAP_ED"/>
    <property type="match status" value="1"/>
</dbReference>
<protein>
    <submittedName>
        <fullName evidence="6">cAMP-binding domain of CRP or a regulatory subunit of cAMP-dependent protein kinases</fullName>
    </submittedName>
</protein>
<dbReference type="Proteomes" id="UP000199134">
    <property type="component" value="Unassembled WGS sequence"/>
</dbReference>
<evidence type="ECO:0000313" key="7">
    <source>
        <dbReference type="Proteomes" id="UP000198779"/>
    </source>
</evidence>
<dbReference type="GO" id="GO:0003677">
    <property type="term" value="F:DNA binding"/>
    <property type="evidence" value="ECO:0007669"/>
    <property type="project" value="UniProtKB-KW"/>
</dbReference>
<dbReference type="PANTHER" id="PTHR24567">
    <property type="entry name" value="CRP FAMILY TRANSCRIPTIONAL REGULATORY PROTEIN"/>
    <property type="match status" value="1"/>
</dbReference>
<keyword evidence="5" id="KW-0418">Kinase</keyword>
<evidence type="ECO:0000256" key="1">
    <source>
        <dbReference type="ARBA" id="ARBA00023015"/>
    </source>
</evidence>
<dbReference type="Pfam" id="PF00027">
    <property type="entry name" value="cNMP_binding"/>
    <property type="match status" value="1"/>
</dbReference>
<dbReference type="EMBL" id="FNIW01000005">
    <property type="protein sequence ID" value="SDN92515.1"/>
    <property type="molecule type" value="Genomic_DNA"/>
</dbReference>
<dbReference type="InterPro" id="IPR018488">
    <property type="entry name" value="cNMP-bd_CS"/>
</dbReference>
<proteinExistence type="predicted"/>